<name>A0A1U7D7F0_9RHOB</name>
<dbReference type="InterPro" id="IPR036366">
    <property type="entry name" value="PGBDSf"/>
</dbReference>
<dbReference type="OrthoDB" id="7770619at2"/>
<dbReference type="AlphaFoldDB" id="A0A1U7D7F0"/>
<evidence type="ECO:0008006" key="4">
    <source>
        <dbReference type="Google" id="ProtNLM"/>
    </source>
</evidence>
<dbReference type="Proteomes" id="UP000186559">
    <property type="component" value="Chromosome"/>
</dbReference>
<dbReference type="RefSeq" id="WP_076624033.1">
    <property type="nucleotide sequence ID" value="NZ_BMEW01000001.1"/>
</dbReference>
<dbReference type="EMBL" id="CP014796">
    <property type="protein sequence ID" value="APX24097.1"/>
    <property type="molecule type" value="Genomic_DNA"/>
</dbReference>
<protein>
    <recommendedName>
        <fullName evidence="4">Peptidoglycan binding protein</fullName>
    </recommendedName>
</protein>
<evidence type="ECO:0000256" key="1">
    <source>
        <dbReference type="SAM" id="SignalP"/>
    </source>
</evidence>
<dbReference type="Gene3D" id="1.10.101.10">
    <property type="entry name" value="PGBD-like superfamily/PGBD"/>
    <property type="match status" value="1"/>
</dbReference>
<accession>A0A1U7D7F0</accession>
<evidence type="ECO:0000313" key="3">
    <source>
        <dbReference type="Proteomes" id="UP000186559"/>
    </source>
</evidence>
<keyword evidence="1" id="KW-0732">Signal</keyword>
<feature type="chain" id="PRO_5010588938" description="Peptidoglycan binding protein" evidence="1">
    <location>
        <begin position="19"/>
        <end position="248"/>
    </location>
</feature>
<gene>
    <name evidence="2" type="ORF">Ga0080559_TMP3301</name>
</gene>
<reference evidence="2 3" key="1">
    <citation type="submission" date="2016-03" db="EMBL/GenBank/DDBJ databases">
        <title>Deep-sea bacteria in the southern Pacific.</title>
        <authorList>
            <person name="Tang K."/>
        </authorList>
    </citation>
    <scope>NUCLEOTIDE SEQUENCE [LARGE SCALE GENOMIC DNA]</scope>
    <source>
        <strain evidence="2 3">JLT2016</strain>
    </source>
</reference>
<dbReference type="STRING" id="1229727.Ga0080559_TMP3301"/>
<evidence type="ECO:0000313" key="2">
    <source>
        <dbReference type="EMBL" id="APX24097.1"/>
    </source>
</evidence>
<feature type="signal peptide" evidence="1">
    <location>
        <begin position="1"/>
        <end position="18"/>
    </location>
</feature>
<dbReference type="KEGG" id="tpro:Ga0080559_TMP3301"/>
<proteinExistence type="predicted"/>
<keyword evidence="3" id="KW-1185">Reference proteome</keyword>
<sequence length="248" mass="24855" precursor="true">MRSAALLILATLPLPCFGQQAPCVGSGFDLPLPGASAVERRSADVPSARYAGIWQEGRVAGYVYQLSSDLSAMLAPTRNAPDWQITVMCDATEDRCDQTRVGAVPDAALPVADMLGQCLLGRDVSAPAAQGGAMLGLPPDAGVTDTDRIVDSNAALATGAGAEGARGGGSGVSPERAQQCAEAAAMGTAAPVQALQTLLAAGGFDPGPADGVMGARTRSAMVEALGPSADDLSARNAFAALSGRLCGE</sequence>
<organism evidence="2 3">
    <name type="scientific">Salipiger profundus</name>
    <dbReference type="NCBI Taxonomy" id="1229727"/>
    <lineage>
        <taxon>Bacteria</taxon>
        <taxon>Pseudomonadati</taxon>
        <taxon>Pseudomonadota</taxon>
        <taxon>Alphaproteobacteria</taxon>
        <taxon>Rhodobacterales</taxon>
        <taxon>Roseobacteraceae</taxon>
        <taxon>Salipiger</taxon>
    </lineage>
</organism>